<protein>
    <submittedName>
        <fullName evidence="6">PQQ-binding-like beta-propeller repeat protein</fullName>
    </submittedName>
</protein>
<comment type="cofactor">
    <cofactor evidence="1">
        <name>pyrroloquinoline quinone</name>
        <dbReference type="ChEBI" id="CHEBI:58442"/>
    </cofactor>
</comment>
<dbReference type="EMBL" id="JABMJE010000224">
    <property type="protein sequence ID" value="NQS79144.1"/>
    <property type="molecule type" value="Genomic_DNA"/>
</dbReference>
<reference evidence="6" key="1">
    <citation type="submission" date="2020-05" db="EMBL/GenBank/DDBJ databases">
        <title>The first insight into the ecology of ammonia-tolerant syntrophic propionate oxidizing bacteria.</title>
        <authorList>
            <person name="Singh A."/>
            <person name="Schnurer A."/>
            <person name="Westerholm M."/>
        </authorList>
    </citation>
    <scope>NUCLEOTIDE SEQUENCE</scope>
    <source>
        <strain evidence="6">MAG54</strain>
    </source>
</reference>
<keyword evidence="3" id="KW-0560">Oxidoreductase</keyword>
<evidence type="ECO:0000256" key="4">
    <source>
        <dbReference type="SAM" id="MobiDB-lite"/>
    </source>
</evidence>
<dbReference type="InterPro" id="IPR002372">
    <property type="entry name" value="PQQ_rpt_dom"/>
</dbReference>
<dbReference type="Pfam" id="PF01011">
    <property type="entry name" value="PQQ"/>
    <property type="match status" value="1"/>
</dbReference>
<dbReference type="Proteomes" id="UP000737555">
    <property type="component" value="Unassembled WGS sequence"/>
</dbReference>
<accession>A0A8T7HCR3</accession>
<evidence type="ECO:0000313" key="6">
    <source>
        <dbReference type="EMBL" id="NQS79144.1"/>
    </source>
</evidence>
<evidence type="ECO:0000256" key="1">
    <source>
        <dbReference type="ARBA" id="ARBA00001931"/>
    </source>
</evidence>
<dbReference type="InterPro" id="IPR011047">
    <property type="entry name" value="Quinoprotein_ADH-like_sf"/>
</dbReference>
<feature type="non-terminal residue" evidence="6">
    <location>
        <position position="592"/>
    </location>
</feature>
<comment type="similarity">
    <text evidence="2">Belongs to the bacterial PQQ dehydrogenase family.</text>
</comment>
<gene>
    <name evidence="6" type="ORF">HQQ74_10705</name>
</gene>
<feature type="compositionally biased region" description="Pro residues" evidence="4">
    <location>
        <begin position="566"/>
        <end position="583"/>
    </location>
</feature>
<feature type="domain" description="Pyrrolo-quinoline quinone repeat" evidence="5">
    <location>
        <begin position="37"/>
        <end position="353"/>
    </location>
</feature>
<evidence type="ECO:0000256" key="3">
    <source>
        <dbReference type="ARBA" id="ARBA00023002"/>
    </source>
</evidence>
<dbReference type="SMART" id="SM00564">
    <property type="entry name" value="PQQ"/>
    <property type="match status" value="6"/>
</dbReference>
<evidence type="ECO:0000313" key="7">
    <source>
        <dbReference type="Proteomes" id="UP000737555"/>
    </source>
</evidence>
<comment type="caution">
    <text evidence="6">The sequence shown here is derived from an EMBL/GenBank/DDBJ whole genome shotgun (WGS) entry which is preliminary data.</text>
</comment>
<dbReference type="Gene3D" id="2.140.10.10">
    <property type="entry name" value="Quinoprotein alcohol dehydrogenase-like superfamily"/>
    <property type="match status" value="1"/>
</dbReference>
<dbReference type="PANTHER" id="PTHR32303">
    <property type="entry name" value="QUINOPROTEIN ALCOHOL DEHYDROGENASE (CYTOCHROME C)"/>
    <property type="match status" value="1"/>
</dbReference>
<evidence type="ECO:0000259" key="5">
    <source>
        <dbReference type="Pfam" id="PF01011"/>
    </source>
</evidence>
<dbReference type="InterPro" id="IPR018391">
    <property type="entry name" value="PQQ_b-propeller_rpt"/>
</dbReference>
<proteinExistence type="inferred from homology"/>
<sequence length="592" mass="63197">MRPTFRQMSIICMVVVFLLPFAAGAQENSSQPAEDDWPMVNYDIVMSRNSPQTAITKDNVDQLQMKWIFNSMFIIENPPLIVNDTAYIENNAMQVFALDMETGLPRWQYDMNVTRIDAALPRASGSHGMTYEDGVLYAPSGPNGTVVALNAKTGDRIWESPVLMNGTAWRLSAPPVIWKDYVIAGSALGDDPPFGFPAKGSVTALNKSDGSIIWQTSTVVGPWAEGENETSENGGATTWSGGAVDVEKGIIYLPCGNPAPDFIATSRPEPTKYANSLIAIDIATGKILWDTPFVAEGTVLPNATIPDTHDWDTAWGSHLVTVDTPNGTEKLVIGHNKRGDLMAMNASTGEPFWWTNLAVTYNVDKPATPDGKYVTWPGPGHGLEAYSAVDNDTLYADVSNMGMRYFSTDDDVAPDFDAIANGIGNGSINAVDLATGKIKWKRETPFPTWTSPLVTNDLLFAGHITATGKPYTYNAFGGPTWSPVMPSGILLALDKNTGDILWQANVGAQVGIGGPSIGRGMLLVPTGGIQTPNTGGYVIAFGLPENVTTDFSGRAEEAAAQMTPVPGRPLPPPATLATPPPATPASATNQTA</sequence>
<name>A0A8T7HCR3_9EURY</name>
<dbReference type="SUPFAM" id="SSF50998">
    <property type="entry name" value="Quinoprotein alcohol dehydrogenase-like"/>
    <property type="match status" value="2"/>
</dbReference>
<evidence type="ECO:0000256" key="2">
    <source>
        <dbReference type="ARBA" id="ARBA00008156"/>
    </source>
</evidence>
<feature type="region of interest" description="Disordered" evidence="4">
    <location>
        <begin position="559"/>
        <end position="592"/>
    </location>
</feature>
<dbReference type="GO" id="GO:0016491">
    <property type="term" value="F:oxidoreductase activity"/>
    <property type="evidence" value="ECO:0007669"/>
    <property type="project" value="UniProtKB-KW"/>
</dbReference>
<dbReference type="AlphaFoldDB" id="A0A8T7HCR3"/>
<organism evidence="6 7">
    <name type="scientific">Methanoculleus bourgensis</name>
    <dbReference type="NCBI Taxonomy" id="83986"/>
    <lineage>
        <taxon>Archaea</taxon>
        <taxon>Methanobacteriati</taxon>
        <taxon>Methanobacteriota</taxon>
        <taxon>Stenosarchaea group</taxon>
        <taxon>Methanomicrobia</taxon>
        <taxon>Methanomicrobiales</taxon>
        <taxon>Methanomicrobiaceae</taxon>
        <taxon>Methanoculleus</taxon>
    </lineage>
</organism>
<dbReference type="PANTHER" id="PTHR32303:SF10">
    <property type="entry name" value="OUTER MEMBRANE PROTEIN ASSEMBLY FACTOR BAMB"/>
    <property type="match status" value="1"/>
</dbReference>